<comment type="cofactor">
    <cofactor evidence="1">
        <name>FAD</name>
        <dbReference type="ChEBI" id="CHEBI:57692"/>
    </cofactor>
</comment>
<comment type="pathway">
    <text evidence="2">Siderophore biosynthesis.</text>
</comment>
<comment type="caution">
    <text evidence="16">The sequence shown here is derived from an EMBL/GenBank/DDBJ whole genome shotgun (WGS) entry which is preliminary data.</text>
</comment>
<reference evidence="16 17" key="1">
    <citation type="journal article" date="2019" name="Int. J. Syst. Evol. Microbiol.">
        <title>The Global Catalogue of Microorganisms (GCM) 10K type strain sequencing project: providing services to taxonomists for standard genome sequencing and annotation.</title>
        <authorList>
            <consortium name="The Broad Institute Genomics Platform"/>
            <consortium name="The Broad Institute Genome Sequencing Center for Infectious Disease"/>
            <person name="Wu L."/>
            <person name="Ma J."/>
        </authorList>
    </citation>
    <scope>NUCLEOTIDE SEQUENCE [LARGE SCALE GENOMIC DNA]</scope>
    <source>
        <strain evidence="16 17">JCM 4087</strain>
    </source>
</reference>
<dbReference type="InterPro" id="IPR036188">
    <property type="entry name" value="FAD/NAD-bd_sf"/>
</dbReference>
<evidence type="ECO:0000256" key="14">
    <source>
        <dbReference type="ARBA" id="ARBA00032738"/>
    </source>
</evidence>
<accession>A0ABN3WKT0</accession>
<dbReference type="EC" id="1.14.13.59" evidence="4"/>
<evidence type="ECO:0000256" key="5">
    <source>
        <dbReference type="ARBA" id="ARBA00016406"/>
    </source>
</evidence>
<keyword evidence="10" id="KW-0503">Monooxygenase</keyword>
<evidence type="ECO:0000256" key="4">
    <source>
        <dbReference type="ARBA" id="ARBA00013076"/>
    </source>
</evidence>
<dbReference type="RefSeq" id="WP_344961396.1">
    <property type="nucleotide sequence ID" value="NZ_BAAAXZ010000047.1"/>
</dbReference>
<organism evidence="16 17">
    <name type="scientific">Streptomyces thioluteus</name>
    <dbReference type="NCBI Taxonomy" id="66431"/>
    <lineage>
        <taxon>Bacteria</taxon>
        <taxon>Bacillati</taxon>
        <taxon>Actinomycetota</taxon>
        <taxon>Actinomycetes</taxon>
        <taxon>Kitasatosporales</taxon>
        <taxon>Streptomycetaceae</taxon>
        <taxon>Streptomyces</taxon>
    </lineage>
</organism>
<evidence type="ECO:0000256" key="7">
    <source>
        <dbReference type="ARBA" id="ARBA00022827"/>
    </source>
</evidence>
<dbReference type="Proteomes" id="UP001501102">
    <property type="component" value="Unassembled WGS sequence"/>
</dbReference>
<evidence type="ECO:0000256" key="11">
    <source>
        <dbReference type="ARBA" id="ARBA00029939"/>
    </source>
</evidence>
<evidence type="ECO:0000256" key="3">
    <source>
        <dbReference type="ARBA" id="ARBA00007588"/>
    </source>
</evidence>
<evidence type="ECO:0000313" key="16">
    <source>
        <dbReference type="EMBL" id="GAA2918077.1"/>
    </source>
</evidence>
<comment type="similarity">
    <text evidence="3">Belongs to the lysine N(6)-hydroxylase/L-ornithine N(5)-oxygenase family.</text>
</comment>
<evidence type="ECO:0000256" key="8">
    <source>
        <dbReference type="ARBA" id="ARBA00022857"/>
    </source>
</evidence>
<protein>
    <recommendedName>
        <fullName evidence="5">L-lysine N6-monooxygenase MbtG</fullName>
        <ecNumber evidence="4">1.14.13.59</ecNumber>
    </recommendedName>
    <alternativeName>
        <fullName evidence="14">Lysine 6-N-hydroxylase</fullName>
    </alternativeName>
    <alternativeName>
        <fullName evidence="13">Lysine N6-hydroxylase</fullName>
    </alternativeName>
    <alternativeName>
        <fullName evidence="11">Lysine-N-oxygenase</fullName>
    </alternativeName>
    <alternativeName>
        <fullName evidence="12">Mycobactin synthase protein G</fullName>
    </alternativeName>
</protein>
<dbReference type="InterPro" id="IPR025700">
    <property type="entry name" value="Lys/Orn_oxygenase"/>
</dbReference>
<evidence type="ECO:0000256" key="2">
    <source>
        <dbReference type="ARBA" id="ARBA00004924"/>
    </source>
</evidence>
<evidence type="ECO:0000256" key="12">
    <source>
        <dbReference type="ARBA" id="ARBA00031158"/>
    </source>
</evidence>
<keyword evidence="8" id="KW-0521">NADP</keyword>
<evidence type="ECO:0000256" key="15">
    <source>
        <dbReference type="ARBA" id="ARBA00048407"/>
    </source>
</evidence>
<dbReference type="Gene3D" id="3.50.50.60">
    <property type="entry name" value="FAD/NAD(P)-binding domain"/>
    <property type="match status" value="1"/>
</dbReference>
<sequence>MTDQQIHSILGVGFGPANLSLAVTLEELGYTGGARYVERADGFQWQDEQLLAGADIQNNPVPRPHHAAQHRQCLHLRQLPRRAGPG</sequence>
<name>A0ABN3WKT0_STRTU</name>
<evidence type="ECO:0000256" key="10">
    <source>
        <dbReference type="ARBA" id="ARBA00023033"/>
    </source>
</evidence>
<evidence type="ECO:0000256" key="9">
    <source>
        <dbReference type="ARBA" id="ARBA00023002"/>
    </source>
</evidence>
<gene>
    <name evidence="16" type="ORF">GCM10020221_12850</name>
</gene>
<evidence type="ECO:0000256" key="13">
    <source>
        <dbReference type="ARBA" id="ARBA00032493"/>
    </source>
</evidence>
<keyword evidence="17" id="KW-1185">Reference proteome</keyword>
<dbReference type="Pfam" id="PF13434">
    <property type="entry name" value="Lys_Orn_oxgnase"/>
    <property type="match status" value="1"/>
</dbReference>
<dbReference type="EMBL" id="BAAAXZ010000047">
    <property type="protein sequence ID" value="GAA2918077.1"/>
    <property type="molecule type" value="Genomic_DNA"/>
</dbReference>
<keyword evidence="6" id="KW-0285">Flavoprotein</keyword>
<proteinExistence type="inferred from homology"/>
<evidence type="ECO:0000256" key="1">
    <source>
        <dbReference type="ARBA" id="ARBA00001974"/>
    </source>
</evidence>
<keyword evidence="7" id="KW-0274">FAD</keyword>
<evidence type="ECO:0000256" key="6">
    <source>
        <dbReference type="ARBA" id="ARBA00022630"/>
    </source>
</evidence>
<evidence type="ECO:0000313" key="17">
    <source>
        <dbReference type="Proteomes" id="UP001501102"/>
    </source>
</evidence>
<comment type="catalytic activity">
    <reaction evidence="15">
        <text>L-lysine + NADPH + O2 = N(6)-hydroxy-L-lysine + NADP(+) + H2O</text>
        <dbReference type="Rhea" id="RHEA:23228"/>
        <dbReference type="ChEBI" id="CHEBI:15377"/>
        <dbReference type="ChEBI" id="CHEBI:15379"/>
        <dbReference type="ChEBI" id="CHEBI:32551"/>
        <dbReference type="ChEBI" id="CHEBI:57783"/>
        <dbReference type="ChEBI" id="CHEBI:57820"/>
        <dbReference type="ChEBI" id="CHEBI:58349"/>
        <dbReference type="EC" id="1.14.13.59"/>
    </reaction>
</comment>
<keyword evidence="9" id="KW-0560">Oxidoreductase</keyword>